<keyword evidence="6" id="KW-0539">Nucleus</keyword>
<feature type="compositionally biased region" description="Polar residues" evidence="8">
    <location>
        <begin position="115"/>
        <end position="129"/>
    </location>
</feature>
<dbReference type="PROSITE" id="PS50048">
    <property type="entry name" value="ZN2_CY6_FUNGAL_2"/>
    <property type="match status" value="1"/>
</dbReference>
<keyword evidence="4" id="KW-0238">DNA-binding</keyword>
<keyword evidence="3" id="KW-0805">Transcription regulation</keyword>
<evidence type="ECO:0000256" key="7">
    <source>
        <dbReference type="PROSITE-ProRule" id="PRU00042"/>
    </source>
</evidence>
<dbReference type="InterPro" id="IPR036236">
    <property type="entry name" value="Znf_C2H2_sf"/>
</dbReference>
<evidence type="ECO:0000313" key="12">
    <source>
        <dbReference type="Proteomes" id="UP000019804"/>
    </source>
</evidence>
<proteinExistence type="predicted"/>
<keyword evidence="2" id="KW-0862">Zinc</keyword>
<keyword evidence="7" id="KW-0863">Zinc-finger</keyword>
<dbReference type="GO" id="GO:0000981">
    <property type="term" value="F:DNA-binding transcription factor activity, RNA polymerase II-specific"/>
    <property type="evidence" value="ECO:0007669"/>
    <property type="project" value="InterPro"/>
</dbReference>
<name>A0A017S1M0_ASPRC</name>
<dbReference type="Proteomes" id="UP000019804">
    <property type="component" value="Unassembled WGS sequence"/>
</dbReference>
<dbReference type="OrthoDB" id="10261408at2759"/>
<dbReference type="EMBL" id="KK088458">
    <property type="protein sequence ID" value="EYE90519.1"/>
    <property type="molecule type" value="Genomic_DNA"/>
</dbReference>
<evidence type="ECO:0000256" key="1">
    <source>
        <dbReference type="ARBA" id="ARBA00022723"/>
    </source>
</evidence>
<evidence type="ECO:0000259" key="9">
    <source>
        <dbReference type="PROSITE" id="PS50048"/>
    </source>
</evidence>
<evidence type="ECO:0000256" key="5">
    <source>
        <dbReference type="ARBA" id="ARBA00023163"/>
    </source>
</evidence>
<dbReference type="Pfam" id="PF00096">
    <property type="entry name" value="zf-C2H2"/>
    <property type="match status" value="1"/>
</dbReference>
<feature type="domain" description="C2H2-type" evidence="10">
    <location>
        <begin position="7"/>
        <end position="36"/>
    </location>
</feature>
<dbReference type="GO" id="GO:0003677">
    <property type="term" value="F:DNA binding"/>
    <property type="evidence" value="ECO:0007669"/>
    <property type="project" value="UniProtKB-KW"/>
</dbReference>
<gene>
    <name evidence="11" type="ORF">EURHEDRAFT_467006</name>
</gene>
<dbReference type="GO" id="GO:0006351">
    <property type="term" value="P:DNA-templated transcription"/>
    <property type="evidence" value="ECO:0007669"/>
    <property type="project" value="InterPro"/>
</dbReference>
<dbReference type="GO" id="GO:0008270">
    <property type="term" value="F:zinc ion binding"/>
    <property type="evidence" value="ECO:0007669"/>
    <property type="project" value="UniProtKB-KW"/>
</dbReference>
<dbReference type="RefSeq" id="XP_040634209.1">
    <property type="nucleotide sequence ID" value="XM_040785149.1"/>
</dbReference>
<dbReference type="SUPFAM" id="SSF57667">
    <property type="entry name" value="beta-beta-alpha zinc fingers"/>
    <property type="match status" value="1"/>
</dbReference>
<dbReference type="Gene3D" id="3.30.160.60">
    <property type="entry name" value="Classic Zinc Finger"/>
    <property type="match status" value="2"/>
</dbReference>
<sequence>MASPEKFSCDFPDCNASYQRKEHLSRHQAQHIQPQSFQCSLCNRAFRRNDTLRRHMRRIHAVDESAPRPGHACLNCRNRKTRCEGGPPCHECLYRRIFCSLSESQEIGRRDSPDKSTMSSQDTLSSPPKTQKDRFFVRLYFERFHPYWPFVHSGSFNQYYEVPLLVQSMMVIGMWANGGQSSRSAAIDLHNTLGLAIYQQRGAWDASTAEEACGSCAWPIPTYQAILLHIVFALIHKGRDSLGFDLKPSLPPSDMELLECLVASCKRLGMLYYPNILDRFTPEELAPYVWISIEEIKRFNLTLYKVYNMVSRSAAKNFTVNDLKFPLPKNDPLWNAVSKEEWLSASSGDLNNFNSDDVLENEWISNSAKLLVKLNWFLA</sequence>
<dbReference type="HOGENOM" id="CLU_037785_0_0_1"/>
<evidence type="ECO:0000259" key="10">
    <source>
        <dbReference type="PROSITE" id="PS50157"/>
    </source>
</evidence>
<evidence type="ECO:0000256" key="4">
    <source>
        <dbReference type="ARBA" id="ARBA00023125"/>
    </source>
</evidence>
<dbReference type="PROSITE" id="PS00028">
    <property type="entry name" value="ZINC_FINGER_C2H2_1"/>
    <property type="match status" value="1"/>
</dbReference>
<evidence type="ECO:0000313" key="11">
    <source>
        <dbReference type="EMBL" id="EYE90519.1"/>
    </source>
</evidence>
<dbReference type="InterPro" id="IPR013087">
    <property type="entry name" value="Znf_C2H2_type"/>
</dbReference>
<dbReference type="AlphaFoldDB" id="A0A017S1M0"/>
<evidence type="ECO:0000256" key="8">
    <source>
        <dbReference type="SAM" id="MobiDB-lite"/>
    </source>
</evidence>
<reference evidence="12" key="1">
    <citation type="journal article" date="2014" name="Nat. Commun.">
        <title>Genomic adaptations of the halophilic Dead Sea filamentous fungus Eurotium rubrum.</title>
        <authorList>
            <person name="Kis-Papo T."/>
            <person name="Weig A.R."/>
            <person name="Riley R."/>
            <person name="Persoh D."/>
            <person name="Salamov A."/>
            <person name="Sun H."/>
            <person name="Lipzen A."/>
            <person name="Wasser S.P."/>
            <person name="Rambold G."/>
            <person name="Grigoriev I.V."/>
            <person name="Nevo E."/>
        </authorList>
    </citation>
    <scope>NUCLEOTIDE SEQUENCE [LARGE SCALE GENOMIC DNA]</scope>
    <source>
        <strain evidence="12">CBS 135680</strain>
    </source>
</reference>
<dbReference type="InterPro" id="IPR036864">
    <property type="entry name" value="Zn2-C6_fun-type_DNA-bd_sf"/>
</dbReference>
<feature type="region of interest" description="Disordered" evidence="8">
    <location>
        <begin position="107"/>
        <end position="129"/>
    </location>
</feature>
<dbReference type="PROSITE" id="PS50157">
    <property type="entry name" value="ZINC_FINGER_C2H2_2"/>
    <property type="match status" value="2"/>
</dbReference>
<dbReference type="Pfam" id="PF00172">
    <property type="entry name" value="Zn_clus"/>
    <property type="match status" value="1"/>
</dbReference>
<organism evidence="11 12">
    <name type="scientific">Aspergillus ruber (strain CBS 135680)</name>
    <dbReference type="NCBI Taxonomy" id="1388766"/>
    <lineage>
        <taxon>Eukaryota</taxon>
        <taxon>Fungi</taxon>
        <taxon>Dikarya</taxon>
        <taxon>Ascomycota</taxon>
        <taxon>Pezizomycotina</taxon>
        <taxon>Eurotiomycetes</taxon>
        <taxon>Eurotiomycetidae</taxon>
        <taxon>Eurotiales</taxon>
        <taxon>Aspergillaceae</taxon>
        <taxon>Aspergillus</taxon>
        <taxon>Aspergillus subgen. Aspergillus</taxon>
    </lineage>
</organism>
<keyword evidence="1" id="KW-0479">Metal-binding</keyword>
<dbReference type="PROSITE" id="PS00463">
    <property type="entry name" value="ZN2_CY6_FUNGAL_1"/>
    <property type="match status" value="1"/>
</dbReference>
<dbReference type="CDD" id="cd12148">
    <property type="entry name" value="fungal_TF_MHR"/>
    <property type="match status" value="1"/>
</dbReference>
<dbReference type="SMART" id="SM00355">
    <property type="entry name" value="ZnF_C2H2"/>
    <property type="match status" value="2"/>
</dbReference>
<dbReference type="CDD" id="cd00067">
    <property type="entry name" value="GAL4"/>
    <property type="match status" value="1"/>
</dbReference>
<dbReference type="SUPFAM" id="SSF57701">
    <property type="entry name" value="Zn2/Cys6 DNA-binding domain"/>
    <property type="match status" value="1"/>
</dbReference>
<keyword evidence="12" id="KW-1185">Reference proteome</keyword>
<dbReference type="InterPro" id="IPR007219">
    <property type="entry name" value="XnlR_reg_dom"/>
</dbReference>
<evidence type="ECO:0000256" key="2">
    <source>
        <dbReference type="ARBA" id="ARBA00022833"/>
    </source>
</evidence>
<dbReference type="InterPro" id="IPR001138">
    <property type="entry name" value="Zn2Cys6_DnaBD"/>
</dbReference>
<evidence type="ECO:0000256" key="3">
    <source>
        <dbReference type="ARBA" id="ARBA00023015"/>
    </source>
</evidence>
<feature type="domain" description="Zn(2)-C6 fungal-type" evidence="9">
    <location>
        <begin position="72"/>
        <end position="101"/>
    </location>
</feature>
<dbReference type="PANTHER" id="PTHR47660:SF7">
    <property type="entry name" value="TRANSCRIPTION FACTOR WITH C2H2 AND ZN(2)-CYS(6) DNA BINDING DOMAIN (EUROFUNG)"/>
    <property type="match status" value="1"/>
</dbReference>
<keyword evidence="5" id="KW-0804">Transcription</keyword>
<dbReference type="STRING" id="1388766.A0A017S1M0"/>
<protein>
    <submittedName>
        <fullName evidence="11">Uncharacterized protein</fullName>
    </submittedName>
</protein>
<dbReference type="PANTHER" id="PTHR47660">
    <property type="entry name" value="TRANSCRIPTION FACTOR WITH C2H2 AND ZN(2)-CYS(6) DNA BINDING DOMAIN (EUROFUNG)-RELATED-RELATED"/>
    <property type="match status" value="1"/>
</dbReference>
<dbReference type="Pfam" id="PF04082">
    <property type="entry name" value="Fungal_trans"/>
    <property type="match status" value="1"/>
</dbReference>
<evidence type="ECO:0000256" key="6">
    <source>
        <dbReference type="ARBA" id="ARBA00023242"/>
    </source>
</evidence>
<dbReference type="GeneID" id="63700273"/>
<dbReference type="SMART" id="SM00066">
    <property type="entry name" value="GAL4"/>
    <property type="match status" value="1"/>
</dbReference>
<feature type="domain" description="C2H2-type" evidence="10">
    <location>
        <begin position="37"/>
        <end position="65"/>
    </location>
</feature>
<dbReference type="Gene3D" id="4.10.240.10">
    <property type="entry name" value="Zn(2)-C6 fungal-type DNA-binding domain"/>
    <property type="match status" value="1"/>
</dbReference>
<accession>A0A017S1M0</accession>